<feature type="chain" id="PRO_5036428826" evidence="2">
    <location>
        <begin position="18"/>
        <end position="148"/>
    </location>
</feature>
<accession>A0A8D8VYB8</accession>
<protein>
    <submittedName>
        <fullName evidence="3">Uncharacterized protein</fullName>
    </submittedName>
</protein>
<evidence type="ECO:0000256" key="2">
    <source>
        <dbReference type="SAM" id="SignalP"/>
    </source>
</evidence>
<name>A0A8D8VYB8_9HEMI</name>
<feature type="signal peptide" evidence="2">
    <location>
        <begin position="1"/>
        <end position="17"/>
    </location>
</feature>
<reference evidence="3" key="1">
    <citation type="submission" date="2021-05" db="EMBL/GenBank/DDBJ databases">
        <authorList>
            <person name="Alioto T."/>
            <person name="Alioto T."/>
            <person name="Gomez Garrido J."/>
        </authorList>
    </citation>
    <scope>NUCLEOTIDE SEQUENCE</scope>
</reference>
<dbReference type="EMBL" id="HBUF01110991">
    <property type="protein sequence ID" value="CAG6640247.1"/>
    <property type="molecule type" value="Transcribed_RNA"/>
</dbReference>
<evidence type="ECO:0000256" key="1">
    <source>
        <dbReference type="SAM" id="MobiDB-lite"/>
    </source>
</evidence>
<feature type="compositionally biased region" description="Acidic residues" evidence="1">
    <location>
        <begin position="129"/>
        <end position="140"/>
    </location>
</feature>
<organism evidence="3">
    <name type="scientific">Cacopsylla melanoneura</name>
    <dbReference type="NCBI Taxonomy" id="428564"/>
    <lineage>
        <taxon>Eukaryota</taxon>
        <taxon>Metazoa</taxon>
        <taxon>Ecdysozoa</taxon>
        <taxon>Arthropoda</taxon>
        <taxon>Hexapoda</taxon>
        <taxon>Insecta</taxon>
        <taxon>Pterygota</taxon>
        <taxon>Neoptera</taxon>
        <taxon>Paraneoptera</taxon>
        <taxon>Hemiptera</taxon>
        <taxon>Sternorrhyncha</taxon>
        <taxon>Psylloidea</taxon>
        <taxon>Psyllidae</taxon>
        <taxon>Psyllinae</taxon>
        <taxon>Cacopsylla</taxon>
    </lineage>
</organism>
<dbReference type="EMBL" id="HBUF01110992">
    <property type="protein sequence ID" value="CAG6640248.1"/>
    <property type="molecule type" value="Transcribed_RNA"/>
</dbReference>
<feature type="region of interest" description="Disordered" evidence="1">
    <location>
        <begin position="129"/>
        <end position="148"/>
    </location>
</feature>
<keyword evidence="2" id="KW-0732">Signal</keyword>
<evidence type="ECO:0000313" key="3">
    <source>
        <dbReference type="EMBL" id="CAG6640247.1"/>
    </source>
</evidence>
<proteinExistence type="predicted"/>
<sequence>MIFFVCFVLVSSQNITSSPPLTPPSSTASSLSVFRTSPEKSSWIFIIRKKSKKTQDQIAILIKGLLGGTVEKIGTKVIKANVNYRMKQDTVDKKLKILTNDIVIQRSMNELDEREADNFLNLFADMIESEEEEEEDEDEEEKKKRKKT</sequence>
<dbReference type="AlphaFoldDB" id="A0A8D8VYB8"/>